<feature type="region of interest" description="Disordered" evidence="1">
    <location>
        <begin position="56"/>
        <end position="86"/>
    </location>
</feature>
<proteinExistence type="predicted"/>
<comment type="caution">
    <text evidence="2">The sequence shown here is derived from an EMBL/GenBank/DDBJ whole genome shotgun (WGS) entry which is preliminary data.</text>
</comment>
<protein>
    <submittedName>
        <fullName evidence="2">Uncharacterized protein</fullName>
    </submittedName>
</protein>
<gene>
    <name evidence="2" type="ORF">Tco_1058245</name>
</gene>
<dbReference type="Proteomes" id="UP001151760">
    <property type="component" value="Unassembled WGS sequence"/>
</dbReference>
<evidence type="ECO:0000313" key="2">
    <source>
        <dbReference type="EMBL" id="GJT83903.1"/>
    </source>
</evidence>
<dbReference type="EMBL" id="BQNB010019304">
    <property type="protein sequence ID" value="GJT83903.1"/>
    <property type="molecule type" value="Genomic_DNA"/>
</dbReference>
<reference evidence="2" key="1">
    <citation type="journal article" date="2022" name="Int. J. Mol. Sci.">
        <title>Draft Genome of Tanacetum Coccineum: Genomic Comparison of Closely Related Tanacetum-Family Plants.</title>
        <authorList>
            <person name="Yamashiro T."/>
            <person name="Shiraishi A."/>
            <person name="Nakayama K."/>
            <person name="Satake H."/>
        </authorList>
    </citation>
    <scope>NUCLEOTIDE SEQUENCE</scope>
</reference>
<keyword evidence="3" id="KW-1185">Reference proteome</keyword>
<evidence type="ECO:0000313" key="3">
    <source>
        <dbReference type="Proteomes" id="UP001151760"/>
    </source>
</evidence>
<name>A0ABQ5H9U9_9ASTR</name>
<reference evidence="2" key="2">
    <citation type="submission" date="2022-01" db="EMBL/GenBank/DDBJ databases">
        <authorList>
            <person name="Yamashiro T."/>
            <person name="Shiraishi A."/>
            <person name="Satake H."/>
            <person name="Nakayama K."/>
        </authorList>
    </citation>
    <scope>NUCLEOTIDE SEQUENCE</scope>
</reference>
<evidence type="ECO:0000256" key="1">
    <source>
        <dbReference type="SAM" id="MobiDB-lite"/>
    </source>
</evidence>
<accession>A0ABQ5H9U9</accession>
<sequence>MAFSGHRIFFHTRASRLLPPPAIDAHATTPPLSSPSSPTDPITYLTISTTAAITAAADMQPTADEPSSSLSPPLHILTTISLSSSP</sequence>
<feature type="region of interest" description="Disordered" evidence="1">
    <location>
        <begin position="20"/>
        <end position="41"/>
    </location>
</feature>
<feature type="compositionally biased region" description="Low complexity" evidence="1">
    <location>
        <begin position="28"/>
        <end position="41"/>
    </location>
</feature>
<organism evidence="2 3">
    <name type="scientific">Tanacetum coccineum</name>
    <dbReference type="NCBI Taxonomy" id="301880"/>
    <lineage>
        <taxon>Eukaryota</taxon>
        <taxon>Viridiplantae</taxon>
        <taxon>Streptophyta</taxon>
        <taxon>Embryophyta</taxon>
        <taxon>Tracheophyta</taxon>
        <taxon>Spermatophyta</taxon>
        <taxon>Magnoliopsida</taxon>
        <taxon>eudicotyledons</taxon>
        <taxon>Gunneridae</taxon>
        <taxon>Pentapetalae</taxon>
        <taxon>asterids</taxon>
        <taxon>campanulids</taxon>
        <taxon>Asterales</taxon>
        <taxon>Asteraceae</taxon>
        <taxon>Asteroideae</taxon>
        <taxon>Anthemideae</taxon>
        <taxon>Anthemidinae</taxon>
        <taxon>Tanacetum</taxon>
    </lineage>
</organism>